<dbReference type="InterPro" id="IPR009057">
    <property type="entry name" value="Homeodomain-like_sf"/>
</dbReference>
<evidence type="ECO:0000313" key="3">
    <source>
        <dbReference type="Proteomes" id="UP001058016"/>
    </source>
</evidence>
<name>A0ABY5JKC2_9FIRM</name>
<dbReference type="EMBL" id="CP071249">
    <property type="protein sequence ID" value="UUF05691.1"/>
    <property type="molecule type" value="Genomic_DNA"/>
</dbReference>
<dbReference type="SUPFAM" id="SSF46689">
    <property type="entry name" value="Homeodomain-like"/>
    <property type="match status" value="1"/>
</dbReference>
<dbReference type="RefSeq" id="WP_212726162.1">
    <property type="nucleotide sequence ID" value="NZ_CP071249.1"/>
</dbReference>
<protein>
    <submittedName>
        <fullName evidence="2">Mor transcription activator family protein</fullName>
    </submittedName>
</protein>
<dbReference type="Pfam" id="PF08765">
    <property type="entry name" value="Mor"/>
    <property type="match status" value="1"/>
</dbReference>
<accession>A0ABY5JKC2</accession>
<gene>
    <name evidence="2" type="ORF">J0J69_11625</name>
</gene>
<organism evidence="2 3">
    <name type="scientific">Turicibacter bilis</name>
    <dbReference type="NCBI Taxonomy" id="2735723"/>
    <lineage>
        <taxon>Bacteria</taxon>
        <taxon>Bacillati</taxon>
        <taxon>Bacillota</taxon>
        <taxon>Erysipelotrichia</taxon>
        <taxon>Erysipelotrichales</taxon>
        <taxon>Turicibacteraceae</taxon>
        <taxon>Turicibacter</taxon>
    </lineage>
</organism>
<dbReference type="Proteomes" id="UP001058016">
    <property type="component" value="Chromosome"/>
</dbReference>
<dbReference type="InterPro" id="IPR014875">
    <property type="entry name" value="Mor_transcription_activator"/>
</dbReference>
<sequence length="84" mass="10229">MVCQSTDYNGIYADIFEIFGDEITRQFHHHFKGHQICCPMRLHSKEYIRKYLAQYYDGKNIREIATYLGYSERWIKQLLIDEFK</sequence>
<evidence type="ECO:0000313" key="2">
    <source>
        <dbReference type="EMBL" id="UUF05691.1"/>
    </source>
</evidence>
<reference evidence="2 3" key="1">
    <citation type="submission" date="2021-03" db="EMBL/GenBank/DDBJ databases">
        <title>Comparative Genomics and Metabolomics in the genus Turicibacter.</title>
        <authorList>
            <person name="Maki J."/>
            <person name="Looft T."/>
        </authorList>
    </citation>
    <scope>NUCLEOTIDE SEQUENCE [LARGE SCALE GENOMIC DNA]</scope>
    <source>
        <strain evidence="2 3">MMM721</strain>
    </source>
</reference>
<keyword evidence="3" id="KW-1185">Reference proteome</keyword>
<evidence type="ECO:0000259" key="1">
    <source>
        <dbReference type="Pfam" id="PF08765"/>
    </source>
</evidence>
<proteinExistence type="predicted"/>
<feature type="domain" description="Mor transcription activator" evidence="1">
    <location>
        <begin position="7"/>
        <end position="78"/>
    </location>
</feature>